<protein>
    <submittedName>
        <fullName evidence="2">Uncharacterized protein</fullName>
    </submittedName>
</protein>
<feature type="compositionally biased region" description="Polar residues" evidence="1">
    <location>
        <begin position="86"/>
        <end position="102"/>
    </location>
</feature>
<dbReference type="Proteomes" id="UP000619265">
    <property type="component" value="Unassembled WGS sequence"/>
</dbReference>
<name>A0A833XDB8_JUGRE</name>
<proteinExistence type="predicted"/>
<gene>
    <name evidence="2" type="ORF">F2P56_014521</name>
</gene>
<organism evidence="2 3">
    <name type="scientific">Juglans regia</name>
    <name type="common">English walnut</name>
    <dbReference type="NCBI Taxonomy" id="51240"/>
    <lineage>
        <taxon>Eukaryota</taxon>
        <taxon>Viridiplantae</taxon>
        <taxon>Streptophyta</taxon>
        <taxon>Embryophyta</taxon>
        <taxon>Tracheophyta</taxon>
        <taxon>Spermatophyta</taxon>
        <taxon>Magnoliopsida</taxon>
        <taxon>eudicotyledons</taxon>
        <taxon>Gunneridae</taxon>
        <taxon>Pentapetalae</taxon>
        <taxon>rosids</taxon>
        <taxon>fabids</taxon>
        <taxon>Fagales</taxon>
        <taxon>Juglandaceae</taxon>
        <taxon>Juglans</taxon>
    </lineage>
</organism>
<dbReference type="Gramene" id="Jr07_08420_p1">
    <property type="protein sequence ID" value="cds.Jr07_08420_p1"/>
    <property type="gene ID" value="Jr07_08420"/>
</dbReference>
<evidence type="ECO:0000313" key="2">
    <source>
        <dbReference type="EMBL" id="KAF5464447.1"/>
    </source>
</evidence>
<reference evidence="2" key="1">
    <citation type="submission" date="2015-10" db="EMBL/GenBank/DDBJ databases">
        <authorList>
            <person name="Martinez-Garcia P.J."/>
            <person name="Crepeau M.W."/>
            <person name="Puiu D."/>
            <person name="Gonzalez-Ibeas D."/>
            <person name="Whalen J."/>
            <person name="Stevens K."/>
            <person name="Paul R."/>
            <person name="Butterfield T."/>
            <person name="Britton M."/>
            <person name="Reagan R."/>
            <person name="Chakraborty S."/>
            <person name="Walawage S.L."/>
            <person name="Vasquez-Gross H.A."/>
            <person name="Cardeno C."/>
            <person name="Famula R."/>
            <person name="Pratt K."/>
            <person name="Kuruganti S."/>
            <person name="Aradhya M.K."/>
            <person name="Leslie C.A."/>
            <person name="Dandekar A.M."/>
            <person name="Salzberg S.L."/>
            <person name="Wegrzyn J.L."/>
            <person name="Langley C.H."/>
            <person name="Neale D.B."/>
        </authorList>
    </citation>
    <scope>NUCLEOTIDE SEQUENCE</scope>
    <source>
        <tissue evidence="2">Leaves</tissue>
    </source>
</reference>
<accession>A0A833XDB8</accession>
<evidence type="ECO:0000256" key="1">
    <source>
        <dbReference type="SAM" id="MobiDB-lite"/>
    </source>
</evidence>
<feature type="non-terminal residue" evidence="2">
    <location>
        <position position="1"/>
    </location>
</feature>
<comment type="caution">
    <text evidence="2">The sequence shown here is derived from an EMBL/GenBank/DDBJ whole genome shotgun (WGS) entry which is preliminary data.</text>
</comment>
<reference evidence="2" key="2">
    <citation type="submission" date="2020-03" db="EMBL/GenBank/DDBJ databases">
        <title>Walnut 2.0.</title>
        <authorList>
            <person name="Marrano A."/>
            <person name="Britton M."/>
            <person name="Zimin A.V."/>
            <person name="Zaini P.A."/>
            <person name="Workman R."/>
            <person name="Puiu D."/>
            <person name="Bianco L."/>
            <person name="Allen B.J."/>
            <person name="Troggio M."/>
            <person name="Leslie C.A."/>
            <person name="Timp W."/>
            <person name="Dendekar A."/>
            <person name="Salzberg S.L."/>
            <person name="Neale D.B."/>
        </authorList>
    </citation>
    <scope>NUCLEOTIDE SEQUENCE</scope>
    <source>
        <tissue evidence="2">Leaves</tissue>
    </source>
</reference>
<sequence>TLSPTLTLLFPLKGPDAKQDSGLYTPTPLRAQADTCSITVQPWLSESPTVNHKPSYSHLSLPPSLSATLFPLSPSLSLCLQRSSRTFRGSNQGDSISPSSVLPPQGGVLHAPSHLN</sequence>
<dbReference type="AlphaFoldDB" id="A0A833XDB8"/>
<feature type="region of interest" description="Disordered" evidence="1">
    <location>
        <begin position="86"/>
        <end position="116"/>
    </location>
</feature>
<evidence type="ECO:0000313" key="3">
    <source>
        <dbReference type="Proteomes" id="UP000619265"/>
    </source>
</evidence>
<dbReference type="EMBL" id="LIHL02000007">
    <property type="protein sequence ID" value="KAF5464447.1"/>
    <property type="molecule type" value="Genomic_DNA"/>
</dbReference>